<evidence type="ECO:0000259" key="9">
    <source>
        <dbReference type="PROSITE" id="PS50928"/>
    </source>
</evidence>
<dbReference type="GO" id="GO:0005886">
    <property type="term" value="C:plasma membrane"/>
    <property type="evidence" value="ECO:0007669"/>
    <property type="project" value="UniProtKB-SubCell"/>
</dbReference>
<dbReference type="Pfam" id="PF00528">
    <property type="entry name" value="BPD_transp_1"/>
    <property type="match status" value="1"/>
</dbReference>
<evidence type="ECO:0000256" key="2">
    <source>
        <dbReference type="ARBA" id="ARBA00007069"/>
    </source>
</evidence>
<feature type="transmembrane region" description="Helical" evidence="8">
    <location>
        <begin position="241"/>
        <end position="264"/>
    </location>
</feature>
<name>A0A4R3MB13_9HYPH</name>
<dbReference type="EMBL" id="SMAK01000005">
    <property type="protein sequence ID" value="TCT10771.1"/>
    <property type="molecule type" value="Genomic_DNA"/>
</dbReference>
<keyword evidence="5 8" id="KW-0812">Transmembrane</keyword>
<dbReference type="CDD" id="cd06261">
    <property type="entry name" value="TM_PBP2"/>
    <property type="match status" value="1"/>
</dbReference>
<dbReference type="RefSeq" id="WP_132806605.1">
    <property type="nucleotide sequence ID" value="NZ_SMAK01000005.1"/>
</dbReference>
<accession>A0A4R3MB13</accession>
<feature type="transmembrane region" description="Helical" evidence="8">
    <location>
        <begin position="16"/>
        <end position="40"/>
    </location>
</feature>
<organism evidence="10 11">
    <name type="scientific">Tepidamorphus gemmatus</name>
    <dbReference type="NCBI Taxonomy" id="747076"/>
    <lineage>
        <taxon>Bacteria</taxon>
        <taxon>Pseudomonadati</taxon>
        <taxon>Pseudomonadota</taxon>
        <taxon>Alphaproteobacteria</taxon>
        <taxon>Hyphomicrobiales</taxon>
        <taxon>Tepidamorphaceae</taxon>
        <taxon>Tepidamorphus</taxon>
    </lineage>
</organism>
<evidence type="ECO:0000313" key="10">
    <source>
        <dbReference type="EMBL" id="TCT10771.1"/>
    </source>
</evidence>
<feature type="transmembrane region" description="Helical" evidence="8">
    <location>
        <begin position="186"/>
        <end position="207"/>
    </location>
</feature>
<evidence type="ECO:0000256" key="6">
    <source>
        <dbReference type="ARBA" id="ARBA00022989"/>
    </source>
</evidence>
<dbReference type="GO" id="GO:0055085">
    <property type="term" value="P:transmembrane transport"/>
    <property type="evidence" value="ECO:0007669"/>
    <property type="project" value="InterPro"/>
</dbReference>
<dbReference type="SUPFAM" id="SSF161098">
    <property type="entry name" value="MetI-like"/>
    <property type="match status" value="1"/>
</dbReference>
<evidence type="ECO:0000313" key="11">
    <source>
        <dbReference type="Proteomes" id="UP000295678"/>
    </source>
</evidence>
<dbReference type="InterPro" id="IPR000515">
    <property type="entry name" value="MetI-like"/>
</dbReference>
<dbReference type="PANTHER" id="PTHR43848">
    <property type="entry name" value="PUTRESCINE TRANSPORT SYSTEM PERMEASE PROTEIN POTI"/>
    <property type="match status" value="1"/>
</dbReference>
<feature type="transmembrane region" description="Helical" evidence="8">
    <location>
        <begin position="69"/>
        <end position="96"/>
    </location>
</feature>
<keyword evidence="7 8" id="KW-0472">Membrane</keyword>
<comment type="subcellular location">
    <subcellularLocation>
        <location evidence="1 8">Cell membrane</location>
        <topology evidence="1 8">Multi-pass membrane protein</topology>
    </subcellularLocation>
</comment>
<reference evidence="10 11" key="1">
    <citation type="submission" date="2019-03" db="EMBL/GenBank/DDBJ databases">
        <title>Genomic Encyclopedia of Type Strains, Phase IV (KMG-IV): sequencing the most valuable type-strain genomes for metagenomic binning, comparative biology and taxonomic classification.</title>
        <authorList>
            <person name="Goeker M."/>
        </authorList>
    </citation>
    <scope>NUCLEOTIDE SEQUENCE [LARGE SCALE GENOMIC DNA]</scope>
    <source>
        <strain evidence="10 11">DSM 19345</strain>
    </source>
</reference>
<evidence type="ECO:0000256" key="3">
    <source>
        <dbReference type="ARBA" id="ARBA00022448"/>
    </source>
</evidence>
<dbReference type="PROSITE" id="PS50928">
    <property type="entry name" value="ABC_TM1"/>
    <property type="match status" value="1"/>
</dbReference>
<keyword evidence="6 8" id="KW-1133">Transmembrane helix</keyword>
<feature type="transmembrane region" description="Helical" evidence="8">
    <location>
        <begin position="108"/>
        <end position="130"/>
    </location>
</feature>
<keyword evidence="3 8" id="KW-0813">Transport</keyword>
<dbReference type="PANTHER" id="PTHR43848:SF2">
    <property type="entry name" value="PUTRESCINE TRANSPORT SYSTEM PERMEASE PROTEIN POTI"/>
    <property type="match status" value="1"/>
</dbReference>
<comment type="similarity">
    <text evidence="2">Belongs to the binding-protein-dependent transport system permease family. CysTW subfamily.</text>
</comment>
<feature type="transmembrane region" description="Helical" evidence="8">
    <location>
        <begin position="142"/>
        <end position="165"/>
    </location>
</feature>
<dbReference type="AlphaFoldDB" id="A0A4R3MB13"/>
<comment type="caution">
    <text evidence="10">The sequence shown here is derived from an EMBL/GenBank/DDBJ whole genome shotgun (WGS) entry which is preliminary data.</text>
</comment>
<dbReference type="InterPro" id="IPR051789">
    <property type="entry name" value="Bact_Polyamine_Transport"/>
</dbReference>
<dbReference type="Gene3D" id="1.10.3720.10">
    <property type="entry name" value="MetI-like"/>
    <property type="match status" value="1"/>
</dbReference>
<evidence type="ECO:0000256" key="1">
    <source>
        <dbReference type="ARBA" id="ARBA00004651"/>
    </source>
</evidence>
<evidence type="ECO:0000256" key="7">
    <source>
        <dbReference type="ARBA" id="ARBA00023136"/>
    </source>
</evidence>
<evidence type="ECO:0000256" key="4">
    <source>
        <dbReference type="ARBA" id="ARBA00022475"/>
    </source>
</evidence>
<dbReference type="InterPro" id="IPR035906">
    <property type="entry name" value="MetI-like_sf"/>
</dbReference>
<sequence length="273" mass="30689">MAQELSRSQRLTRTLIVLWTVAVLAFLYLPMAAVVLASFARQRYFRFPVSDWTTEWYVRTLDSLSIRDLLWTSLTVAALVTVFSVVLAFFSALAFARYDWHGRKLFQRLVLLPVFFPQAVLGLALLLWFSALGITPTWKTAVFAHMVWIVPIVVLIMSIQVYSFDPSLEEAAFDLGASRWQVLREVTLPILAPGIVSGAIFAFLLSWGNFPLSLFTTGADSTVPEWLYAKMVSGYTPQVPALGSLTMSGAAVLLILAYLSWLTLTARRRRLRT</sequence>
<protein>
    <submittedName>
        <fullName evidence="10">Spermidine/putrescine transport system permease protein</fullName>
    </submittedName>
</protein>
<dbReference type="OrthoDB" id="8444880at2"/>
<keyword evidence="11" id="KW-1185">Reference proteome</keyword>
<keyword evidence="4" id="KW-1003">Cell membrane</keyword>
<evidence type="ECO:0000256" key="5">
    <source>
        <dbReference type="ARBA" id="ARBA00022692"/>
    </source>
</evidence>
<proteinExistence type="inferred from homology"/>
<evidence type="ECO:0000256" key="8">
    <source>
        <dbReference type="RuleBase" id="RU363032"/>
    </source>
</evidence>
<feature type="domain" description="ABC transmembrane type-1" evidence="9">
    <location>
        <begin position="70"/>
        <end position="263"/>
    </location>
</feature>
<dbReference type="Proteomes" id="UP000295678">
    <property type="component" value="Unassembled WGS sequence"/>
</dbReference>
<gene>
    <name evidence="10" type="ORF">EDC22_105272</name>
</gene>